<dbReference type="AlphaFoldDB" id="A0A1I7S9W6"/>
<dbReference type="EMBL" id="CAJFDI010000005">
    <property type="protein sequence ID" value="CAD5232972.1"/>
    <property type="molecule type" value="Genomic_DNA"/>
</dbReference>
<reference evidence="2" key="2">
    <citation type="submission" date="2020-08" db="EMBL/GenBank/DDBJ databases">
        <authorList>
            <person name="Kikuchi T."/>
        </authorList>
    </citation>
    <scope>NUCLEOTIDE SEQUENCE</scope>
    <source>
        <strain evidence="1">Ka4C1</strain>
    </source>
</reference>
<dbReference type="WBParaSite" id="BXY_0981300.1">
    <property type="protein sequence ID" value="BXY_0981300.1"/>
    <property type="gene ID" value="BXY_0981300"/>
</dbReference>
<dbReference type="Proteomes" id="UP000659654">
    <property type="component" value="Unassembled WGS sequence"/>
</dbReference>
<gene>
    <name evidence="1" type="ORF">BXYJ_LOCUS13063</name>
</gene>
<keyword evidence="4" id="KW-1185">Reference proteome</keyword>
<evidence type="ECO:0000313" key="2">
    <source>
        <dbReference type="EMBL" id="CAG9126245.1"/>
    </source>
</evidence>
<evidence type="ECO:0000313" key="1">
    <source>
        <dbReference type="EMBL" id="CAD5232972.1"/>
    </source>
</evidence>
<proteinExistence type="predicted"/>
<evidence type="ECO:0000313" key="5">
    <source>
        <dbReference type="WBParaSite" id="BXY_0981300.1"/>
    </source>
</evidence>
<dbReference type="Proteomes" id="UP000095284">
    <property type="component" value="Unplaced"/>
</dbReference>
<name>A0A1I7S9W6_BURXY</name>
<reference evidence="5" key="1">
    <citation type="submission" date="2016-11" db="UniProtKB">
        <authorList>
            <consortium name="WormBaseParasite"/>
        </authorList>
    </citation>
    <scope>IDENTIFICATION</scope>
</reference>
<evidence type="ECO:0000313" key="3">
    <source>
        <dbReference type="Proteomes" id="UP000095284"/>
    </source>
</evidence>
<dbReference type="EMBL" id="CAJFCV020000005">
    <property type="protein sequence ID" value="CAG9126245.1"/>
    <property type="molecule type" value="Genomic_DNA"/>
</dbReference>
<evidence type="ECO:0000313" key="4">
    <source>
        <dbReference type="Proteomes" id="UP000659654"/>
    </source>
</evidence>
<protein>
    <submittedName>
        <fullName evidence="1">(pine wood nematode) hypothetical protein</fullName>
    </submittedName>
</protein>
<organism evidence="3 5">
    <name type="scientific">Bursaphelenchus xylophilus</name>
    <name type="common">Pinewood nematode worm</name>
    <name type="synonym">Aphelenchoides xylophilus</name>
    <dbReference type="NCBI Taxonomy" id="6326"/>
    <lineage>
        <taxon>Eukaryota</taxon>
        <taxon>Metazoa</taxon>
        <taxon>Ecdysozoa</taxon>
        <taxon>Nematoda</taxon>
        <taxon>Chromadorea</taxon>
        <taxon>Rhabditida</taxon>
        <taxon>Tylenchina</taxon>
        <taxon>Tylenchomorpha</taxon>
        <taxon>Aphelenchoidea</taxon>
        <taxon>Aphelenchoididae</taxon>
        <taxon>Bursaphelenchus</taxon>
    </lineage>
</organism>
<sequence>MSGGYSGAGIVPQSGALYGSGYGERVLAPPEVQKQYQGKPAFFDSEHGVFFDGQFAYIYQAGEAGYRGEFSLEGEVQTGIERSIVLGNGTEGNLAEHAGALSSAYLLDKPIAVYEQ</sequence>
<accession>A0A1I7S9W6</accession>
<dbReference type="OrthoDB" id="5814710at2759"/>
<dbReference type="Proteomes" id="UP000582659">
    <property type="component" value="Unassembled WGS sequence"/>
</dbReference>